<dbReference type="VEuPathDB" id="FungiDB:RhiirA1_454210"/>
<proteinExistence type="predicted"/>
<comment type="caution">
    <text evidence="3">The sequence shown here is derived from an EMBL/GenBank/DDBJ whole genome shotgun (WGS) entry which is preliminary data.</text>
</comment>
<evidence type="ECO:0000313" key="4">
    <source>
        <dbReference type="Proteomes" id="UP000232722"/>
    </source>
</evidence>
<evidence type="ECO:0000256" key="1">
    <source>
        <dbReference type="SAM" id="MobiDB-lite"/>
    </source>
</evidence>
<feature type="compositionally biased region" description="Polar residues" evidence="1">
    <location>
        <begin position="34"/>
        <end position="47"/>
    </location>
</feature>
<feature type="region of interest" description="Disordered" evidence="1">
    <location>
        <begin position="1"/>
        <end position="25"/>
    </location>
</feature>
<dbReference type="AlphaFoldDB" id="A0A2N0PXN3"/>
<feature type="region of interest" description="Disordered" evidence="1">
    <location>
        <begin position="34"/>
        <end position="53"/>
    </location>
</feature>
<dbReference type="VEuPathDB" id="FungiDB:RhiirFUN_016746"/>
<keyword evidence="2" id="KW-1133">Transmembrane helix</keyword>
<feature type="compositionally biased region" description="Basic and acidic residues" evidence="1">
    <location>
        <begin position="1"/>
        <end position="14"/>
    </location>
</feature>
<sequence length="381" mass="44030">MEMYRETSESRQHDATNLQQGSLTVQKQSNTFSKKIQEQQATTNNSKNRWDHNSDRHNMGRNLLFIYSKLPARIFILIAILTLCVPFYGIDFSQKNFKIPSIKQPFFNFFKYISKIKFFPFGYFLIFSVVLFEKRPDLSPQASEPNCIMDDDLECGETMSIGDKRVLETKLLQDHQSIVWSINHGSQGSGQKRDDQESMEKRSISFLPRFMYGEEAGNMGHWELRGSEPVDAPNSGEARYPIESPLNLCEIEKSSTSLSKLPALLSLLKNDRFGFHIITSKKDLSDLSDLLYEDNIKYFAKTFGIIDPRAVCIDHSGLAIWILDNHGHMFCWDEMGHNMDYMGSSLIEGLTNNFFNPDKIYRVTEDTCELNRWVDDETLWP</sequence>
<gene>
    <name evidence="3" type="ORF">RhiirA5_412892</name>
</gene>
<reference evidence="3 4" key="1">
    <citation type="submission" date="2016-04" db="EMBL/GenBank/DDBJ databases">
        <title>Genome analyses suggest a sexual origin of heterokaryosis in a supposedly ancient asexual fungus.</title>
        <authorList>
            <person name="Ropars J."/>
            <person name="Sedzielewska K."/>
            <person name="Noel J."/>
            <person name="Charron P."/>
            <person name="Farinelli L."/>
            <person name="Marton T."/>
            <person name="Kruger M."/>
            <person name="Pelin A."/>
            <person name="Brachmann A."/>
            <person name="Corradi N."/>
        </authorList>
    </citation>
    <scope>NUCLEOTIDE SEQUENCE [LARGE SCALE GENOMIC DNA]</scope>
    <source>
        <strain evidence="3 4">A5</strain>
    </source>
</reference>
<protein>
    <submittedName>
        <fullName evidence="3">Uncharacterized protein</fullName>
    </submittedName>
</protein>
<accession>A0A2N0PXN3</accession>
<dbReference type="VEuPathDB" id="FungiDB:FUN_011705"/>
<keyword evidence="2" id="KW-0812">Transmembrane</keyword>
<evidence type="ECO:0000256" key="2">
    <source>
        <dbReference type="SAM" id="Phobius"/>
    </source>
</evidence>
<name>A0A2N0PXN3_9GLOM</name>
<organism evidence="3 4">
    <name type="scientific">Rhizophagus irregularis</name>
    <dbReference type="NCBI Taxonomy" id="588596"/>
    <lineage>
        <taxon>Eukaryota</taxon>
        <taxon>Fungi</taxon>
        <taxon>Fungi incertae sedis</taxon>
        <taxon>Mucoromycota</taxon>
        <taxon>Glomeromycotina</taxon>
        <taxon>Glomeromycetes</taxon>
        <taxon>Glomerales</taxon>
        <taxon>Glomeraceae</taxon>
        <taxon>Rhizophagus</taxon>
    </lineage>
</organism>
<dbReference type="Proteomes" id="UP000232722">
    <property type="component" value="Unassembled WGS sequence"/>
</dbReference>
<feature type="compositionally biased region" description="Polar residues" evidence="1">
    <location>
        <begin position="15"/>
        <end position="25"/>
    </location>
</feature>
<keyword evidence="2" id="KW-0472">Membrane</keyword>
<evidence type="ECO:0000313" key="3">
    <source>
        <dbReference type="EMBL" id="PKC11592.1"/>
    </source>
</evidence>
<reference evidence="3 4" key="2">
    <citation type="submission" date="2017-09" db="EMBL/GenBank/DDBJ databases">
        <title>Extensive intraspecific genome diversity in a model arbuscular mycorrhizal fungus.</title>
        <authorList>
            <person name="Chen E.C."/>
            <person name="Morin E."/>
            <person name="Beaudet D."/>
            <person name="Noel J."/>
            <person name="Ndikumana S."/>
            <person name="Charron P."/>
            <person name="St-Onge C."/>
            <person name="Giorgi J."/>
            <person name="Grigoriev I.V."/>
            <person name="Roux C."/>
            <person name="Martin F.M."/>
            <person name="Corradi N."/>
        </authorList>
    </citation>
    <scope>NUCLEOTIDE SEQUENCE [LARGE SCALE GENOMIC DNA]</scope>
    <source>
        <strain evidence="3 4">A5</strain>
    </source>
</reference>
<dbReference type="EMBL" id="LLXJ01000299">
    <property type="protein sequence ID" value="PKC11592.1"/>
    <property type="molecule type" value="Genomic_DNA"/>
</dbReference>
<feature type="transmembrane region" description="Helical" evidence="2">
    <location>
        <begin position="109"/>
        <end position="132"/>
    </location>
</feature>
<feature type="transmembrane region" description="Helical" evidence="2">
    <location>
        <begin position="70"/>
        <end position="89"/>
    </location>
</feature>